<dbReference type="InterPro" id="IPR012675">
    <property type="entry name" value="Beta-grasp_dom_sf"/>
</dbReference>
<sequence>MIELTGRTKRKTVEAVAGQTVLQLALKADVDWAFNCTRGTCCRCRCHVVEGIACLDEPTKAERIGLEEEELEQGYRLGCQAKVISNGHIVVQNKPY</sequence>
<organism evidence="2 3">
    <name type="scientific">Paenibacillus hodogayensis</name>
    <dbReference type="NCBI Taxonomy" id="279208"/>
    <lineage>
        <taxon>Bacteria</taxon>
        <taxon>Bacillati</taxon>
        <taxon>Bacillota</taxon>
        <taxon>Bacilli</taxon>
        <taxon>Bacillales</taxon>
        <taxon>Paenibacillaceae</taxon>
        <taxon>Paenibacillus</taxon>
    </lineage>
</organism>
<keyword evidence="3" id="KW-1185">Reference proteome</keyword>
<evidence type="ECO:0000313" key="3">
    <source>
        <dbReference type="Proteomes" id="UP001589619"/>
    </source>
</evidence>
<dbReference type="RefSeq" id="WP_344908639.1">
    <property type="nucleotide sequence ID" value="NZ_BAAAYO010000006.1"/>
</dbReference>
<feature type="domain" description="2Fe-2S ferredoxin-type" evidence="1">
    <location>
        <begin position="1"/>
        <end position="96"/>
    </location>
</feature>
<comment type="caution">
    <text evidence="2">The sequence shown here is derived from an EMBL/GenBank/DDBJ whole genome shotgun (WGS) entry which is preliminary data.</text>
</comment>
<dbReference type="SUPFAM" id="SSF54292">
    <property type="entry name" value="2Fe-2S ferredoxin-like"/>
    <property type="match status" value="1"/>
</dbReference>
<accession>A0ABV5W562</accession>
<dbReference type="Proteomes" id="UP001589619">
    <property type="component" value="Unassembled WGS sequence"/>
</dbReference>
<dbReference type="EMBL" id="JBHMAG010000018">
    <property type="protein sequence ID" value="MFB9755561.1"/>
    <property type="molecule type" value="Genomic_DNA"/>
</dbReference>
<evidence type="ECO:0000313" key="2">
    <source>
        <dbReference type="EMBL" id="MFB9755561.1"/>
    </source>
</evidence>
<name>A0ABV5W562_9BACL</name>
<dbReference type="CDD" id="cd00207">
    <property type="entry name" value="fer2"/>
    <property type="match status" value="1"/>
</dbReference>
<dbReference type="Gene3D" id="3.10.20.30">
    <property type="match status" value="1"/>
</dbReference>
<proteinExistence type="predicted"/>
<evidence type="ECO:0000259" key="1">
    <source>
        <dbReference type="PROSITE" id="PS51085"/>
    </source>
</evidence>
<dbReference type="Pfam" id="PF00111">
    <property type="entry name" value="Fer2"/>
    <property type="match status" value="1"/>
</dbReference>
<dbReference type="InterPro" id="IPR036010">
    <property type="entry name" value="2Fe-2S_ferredoxin-like_sf"/>
</dbReference>
<reference evidence="2 3" key="1">
    <citation type="submission" date="2024-09" db="EMBL/GenBank/DDBJ databases">
        <authorList>
            <person name="Sun Q."/>
            <person name="Mori K."/>
        </authorList>
    </citation>
    <scope>NUCLEOTIDE SEQUENCE [LARGE SCALE GENOMIC DNA]</scope>
    <source>
        <strain evidence="2 3">JCM 12520</strain>
    </source>
</reference>
<dbReference type="InterPro" id="IPR001041">
    <property type="entry name" value="2Fe-2S_ferredoxin-type"/>
</dbReference>
<protein>
    <submittedName>
        <fullName evidence="2">2Fe-2S iron-sulfur cluster-binding protein</fullName>
    </submittedName>
</protein>
<dbReference type="PROSITE" id="PS51085">
    <property type="entry name" value="2FE2S_FER_2"/>
    <property type="match status" value="1"/>
</dbReference>
<gene>
    <name evidence="2" type="ORF">ACFFNY_28625</name>
</gene>